<comment type="caution">
    <text evidence="3">The sequence shown here is derived from an EMBL/GenBank/DDBJ whole genome shotgun (WGS) entry which is preliminary data.</text>
</comment>
<dbReference type="Pfam" id="PF03572">
    <property type="entry name" value="Peptidase_S41"/>
    <property type="match status" value="1"/>
</dbReference>
<evidence type="ECO:0000259" key="2">
    <source>
        <dbReference type="SMART" id="SM00245"/>
    </source>
</evidence>
<dbReference type="PANTHER" id="PTHR32060:SF22">
    <property type="entry name" value="CARBOXYL-TERMINAL-PROCESSING PEPTIDASE 3, CHLOROPLASTIC"/>
    <property type="match status" value="1"/>
</dbReference>
<proteinExistence type="predicted"/>
<accession>A0ABX1GP11</accession>
<keyword evidence="1" id="KW-0732">Signal</keyword>
<organism evidence="3 4">
    <name type="scientific">Croceivirga thetidis</name>
    <dbReference type="NCBI Taxonomy" id="2721623"/>
    <lineage>
        <taxon>Bacteria</taxon>
        <taxon>Pseudomonadati</taxon>
        <taxon>Bacteroidota</taxon>
        <taxon>Flavobacteriia</taxon>
        <taxon>Flavobacteriales</taxon>
        <taxon>Flavobacteriaceae</taxon>
        <taxon>Croceivirga</taxon>
    </lineage>
</organism>
<dbReference type="InterPro" id="IPR029045">
    <property type="entry name" value="ClpP/crotonase-like_dom_sf"/>
</dbReference>
<evidence type="ECO:0000313" key="3">
    <source>
        <dbReference type="EMBL" id="NKI30821.1"/>
    </source>
</evidence>
<gene>
    <name evidence="3" type="ORF">HCU67_02625</name>
</gene>
<protein>
    <submittedName>
        <fullName evidence="3">Peptidase S41</fullName>
    </submittedName>
</protein>
<dbReference type="Gene3D" id="3.90.226.10">
    <property type="entry name" value="2-enoyl-CoA Hydratase, Chain A, domain 1"/>
    <property type="match status" value="1"/>
</dbReference>
<keyword evidence="4" id="KW-1185">Reference proteome</keyword>
<dbReference type="InterPro" id="IPR005151">
    <property type="entry name" value="Tail-specific_protease"/>
</dbReference>
<feature type="signal peptide" evidence="1">
    <location>
        <begin position="1"/>
        <end position="19"/>
    </location>
</feature>
<dbReference type="PANTHER" id="PTHR32060">
    <property type="entry name" value="TAIL-SPECIFIC PROTEASE"/>
    <property type="match status" value="1"/>
</dbReference>
<dbReference type="SUPFAM" id="SSF52096">
    <property type="entry name" value="ClpP/crotonase"/>
    <property type="match status" value="1"/>
</dbReference>
<feature type="chain" id="PRO_5045775157" evidence="1">
    <location>
        <begin position="20"/>
        <end position="457"/>
    </location>
</feature>
<evidence type="ECO:0000313" key="4">
    <source>
        <dbReference type="Proteomes" id="UP000718451"/>
    </source>
</evidence>
<dbReference type="SMART" id="SM00245">
    <property type="entry name" value="TSPc"/>
    <property type="match status" value="1"/>
</dbReference>
<dbReference type="RefSeq" id="WP_168551049.1">
    <property type="nucleotide sequence ID" value="NZ_JAAWWL010000001.1"/>
</dbReference>
<reference evidence="3 4" key="1">
    <citation type="submission" date="2020-04" db="EMBL/GenBank/DDBJ databases">
        <authorList>
            <person name="Yoon J."/>
        </authorList>
    </citation>
    <scope>NUCLEOTIDE SEQUENCE [LARGE SCALE GENOMIC DNA]</scope>
    <source>
        <strain evidence="3 4">DJ-13</strain>
    </source>
</reference>
<evidence type="ECO:0000256" key="1">
    <source>
        <dbReference type="SAM" id="SignalP"/>
    </source>
</evidence>
<dbReference type="EMBL" id="JAAWWL010000001">
    <property type="protein sequence ID" value="NKI30821.1"/>
    <property type="molecule type" value="Genomic_DNA"/>
</dbReference>
<dbReference type="Proteomes" id="UP000718451">
    <property type="component" value="Unassembled WGS sequence"/>
</dbReference>
<name>A0ABX1GP11_9FLAO</name>
<sequence>MRARTLTLLLFLTTSLVFGQSKFSEKEVLDDLDALKNTLEETHYNLFAYTSKNEFNERYQELKNGVSKDSLSLLETTNLFQKFTSSVNNGHTWIEFPIQSYMEYAENGGTVFPLELAFENKKALIRKNWSGEDALLPGMEIITINGVSIANIVNQLYPQISAEREYFKNAKIELYSFPRLYWQVFGETDEFSVTIKNNNSEKIYRLKAVPAIDGYEMKRDEVINATRQLDFFEEIAYLRPGGFGGDKEKYLAFIDSSFSEIKTRKSKHLILDLRNNPGGDDSFSDYLVSFLADRPFQWNSKFSLKTSSFLKKHIRKNYDISTDFWQKALSHEDGEIYDYDFEDYQPQPTEKRFYGAVYVLVNRQSHSQATVTAAQLQDYGFATVVGEETAEYPTLFASIFQFTLPNTGIAVNVSKGRIVRVNGSEKQEGVQPDIMIKDHLLDETDEILEGLKQQIGS</sequence>
<feature type="domain" description="Tail specific protease" evidence="2">
    <location>
        <begin position="218"/>
        <end position="437"/>
    </location>
</feature>